<name>A0A1N7SJ09_9BURK</name>
<evidence type="ECO:0000259" key="10">
    <source>
        <dbReference type="Pfam" id="PF25988"/>
    </source>
</evidence>
<dbReference type="PRINTS" id="PR01490">
    <property type="entry name" value="RTXTOXIND"/>
</dbReference>
<sequence>MQIHFQALGDLLRRYLSVGRAAWAIRRELDLPERTGYELAFQPAHLELVETPVHPAPRWTARIIMILALLVLLMSLIGRLDIVATAKGRLVPDERVKVIQPAITGVVREIAVSDGDRVAAGQLLMKLDTTQAAADEDKAKASRMDAAFAAARAQALLDALDAPAALLNVKPVVGAQPERQQEVQRQVQGAWLEYRDKLASAKAELTKRAADLDSTRAEVAKLEAIAPLARAQADDYRALSADQYVAKDDYRQKEQTALEQEHELAAQRSHARELSAAVSQQNAEIASIQSQFRREQLDALEKGTEALTQSRNDETKAHTRETLMSLSAPVAGTVQQLAVHTNGGVVTTAQTVMEIVPNDALEVEATIENRDIGFVKVGQRAAVKVEAFPYTRYGLLEGEVVSVANDAAQDKKQGLVFTARIRLKANGIRVDARWIPLTPGMTITADIATGRQSVAQYFLGPIIEGVQESMRER</sequence>
<dbReference type="Pfam" id="PF25988">
    <property type="entry name" value="HH_CyaD"/>
    <property type="match status" value="1"/>
</dbReference>
<dbReference type="Pfam" id="PF26002">
    <property type="entry name" value="Beta-barrel_AprE"/>
    <property type="match status" value="1"/>
</dbReference>
<dbReference type="OrthoDB" id="9775513at2"/>
<dbReference type="AlphaFoldDB" id="A0A1N7SJ09"/>
<dbReference type="Gene3D" id="2.40.50.100">
    <property type="match status" value="1"/>
</dbReference>
<evidence type="ECO:0000256" key="9">
    <source>
        <dbReference type="RuleBase" id="RU365093"/>
    </source>
</evidence>
<dbReference type="PANTHER" id="PTHR30386">
    <property type="entry name" value="MEMBRANE FUSION SUBUNIT OF EMRAB-TOLC MULTIDRUG EFFLUX PUMP"/>
    <property type="match status" value="1"/>
</dbReference>
<evidence type="ECO:0000313" key="12">
    <source>
        <dbReference type="EMBL" id="SIT47409.1"/>
    </source>
</evidence>
<accession>A0A1N7SJ09</accession>
<organism evidence="12 13">
    <name type="scientific">Paraburkholderia piptadeniae</name>
    <dbReference type="NCBI Taxonomy" id="1701573"/>
    <lineage>
        <taxon>Bacteria</taxon>
        <taxon>Pseudomonadati</taxon>
        <taxon>Pseudomonadota</taxon>
        <taxon>Betaproteobacteria</taxon>
        <taxon>Burkholderiales</taxon>
        <taxon>Burkholderiaceae</taxon>
        <taxon>Paraburkholderia</taxon>
    </lineage>
</organism>
<comment type="caution">
    <text evidence="12">The sequence shown here is derived from an EMBL/GenBank/DDBJ whole genome shotgun (WGS) entry which is preliminary data.</text>
</comment>
<evidence type="ECO:0000256" key="6">
    <source>
        <dbReference type="ARBA" id="ARBA00022692"/>
    </source>
</evidence>
<keyword evidence="3 9" id="KW-0813">Transport</keyword>
<evidence type="ECO:0000256" key="5">
    <source>
        <dbReference type="ARBA" id="ARBA00022519"/>
    </source>
</evidence>
<comment type="similarity">
    <text evidence="2 9">Belongs to the membrane fusion protein (MFP) (TC 8.A.1) family.</text>
</comment>
<dbReference type="InterPro" id="IPR050739">
    <property type="entry name" value="MFP"/>
</dbReference>
<dbReference type="InterPro" id="IPR010129">
    <property type="entry name" value="T1SS_HlyD"/>
</dbReference>
<feature type="domain" description="CyaD-like alpha-helical hairpin" evidence="10">
    <location>
        <begin position="128"/>
        <end position="324"/>
    </location>
</feature>
<keyword evidence="7" id="KW-1133">Transmembrane helix</keyword>
<protein>
    <recommendedName>
        <fullName evidence="9">Membrane fusion protein (MFP) family protein</fullName>
    </recommendedName>
</protein>
<dbReference type="GO" id="GO:0015031">
    <property type="term" value="P:protein transport"/>
    <property type="evidence" value="ECO:0007669"/>
    <property type="project" value="InterPro"/>
</dbReference>
<evidence type="ECO:0000259" key="11">
    <source>
        <dbReference type="Pfam" id="PF26002"/>
    </source>
</evidence>
<keyword evidence="8" id="KW-0472">Membrane</keyword>
<dbReference type="Proteomes" id="UP000195569">
    <property type="component" value="Unassembled WGS sequence"/>
</dbReference>
<evidence type="ECO:0000256" key="4">
    <source>
        <dbReference type="ARBA" id="ARBA00022475"/>
    </source>
</evidence>
<dbReference type="NCBIfam" id="TIGR01843">
    <property type="entry name" value="type_I_hlyD"/>
    <property type="match status" value="1"/>
</dbReference>
<evidence type="ECO:0000256" key="2">
    <source>
        <dbReference type="ARBA" id="ARBA00009477"/>
    </source>
</evidence>
<keyword evidence="13" id="KW-1185">Reference proteome</keyword>
<dbReference type="InterPro" id="IPR059040">
    <property type="entry name" value="HH_CyaD-like"/>
</dbReference>
<dbReference type="EMBL" id="CYGY02000057">
    <property type="protein sequence ID" value="SIT47409.1"/>
    <property type="molecule type" value="Genomic_DNA"/>
</dbReference>
<proteinExistence type="inferred from homology"/>
<dbReference type="PANTHER" id="PTHR30386:SF26">
    <property type="entry name" value="TRANSPORT PROTEIN COMB"/>
    <property type="match status" value="1"/>
</dbReference>
<evidence type="ECO:0000256" key="8">
    <source>
        <dbReference type="ARBA" id="ARBA00023136"/>
    </source>
</evidence>
<comment type="subcellular location">
    <subcellularLocation>
        <location evidence="1 9">Cell inner membrane</location>
        <topology evidence="1 9">Single-pass membrane protein</topology>
    </subcellularLocation>
</comment>
<dbReference type="RefSeq" id="WP_087737545.1">
    <property type="nucleotide sequence ID" value="NZ_CYGY02000057.1"/>
</dbReference>
<dbReference type="InterPro" id="IPR058982">
    <property type="entry name" value="Beta-barrel_AprE"/>
</dbReference>
<dbReference type="GO" id="GO:0005886">
    <property type="term" value="C:plasma membrane"/>
    <property type="evidence" value="ECO:0007669"/>
    <property type="project" value="UniProtKB-SubCell"/>
</dbReference>
<dbReference type="Gene3D" id="2.40.30.170">
    <property type="match status" value="1"/>
</dbReference>
<gene>
    <name evidence="12" type="ORF">BN2476_570011</name>
</gene>
<dbReference type="SUPFAM" id="SSF111369">
    <property type="entry name" value="HlyD-like secretion proteins"/>
    <property type="match status" value="1"/>
</dbReference>
<keyword evidence="5 9" id="KW-0997">Cell inner membrane</keyword>
<keyword evidence="6" id="KW-0812">Transmembrane</keyword>
<reference evidence="12" key="1">
    <citation type="submission" date="2016-12" db="EMBL/GenBank/DDBJ databases">
        <authorList>
            <person name="Moulin L."/>
        </authorList>
    </citation>
    <scope>NUCLEOTIDE SEQUENCE [LARGE SCALE GENOMIC DNA]</scope>
    <source>
        <strain evidence="12">STM 7183</strain>
    </source>
</reference>
<evidence type="ECO:0000313" key="13">
    <source>
        <dbReference type="Proteomes" id="UP000195569"/>
    </source>
</evidence>
<evidence type="ECO:0000256" key="7">
    <source>
        <dbReference type="ARBA" id="ARBA00022989"/>
    </source>
</evidence>
<keyword evidence="4 9" id="KW-1003">Cell membrane</keyword>
<feature type="domain" description="AprE-like beta-barrel" evidence="11">
    <location>
        <begin position="361"/>
        <end position="450"/>
    </location>
</feature>
<evidence type="ECO:0000256" key="3">
    <source>
        <dbReference type="ARBA" id="ARBA00022448"/>
    </source>
</evidence>
<evidence type="ECO:0000256" key="1">
    <source>
        <dbReference type="ARBA" id="ARBA00004377"/>
    </source>
</evidence>